<accession>A0AAD9AQK0</accession>
<sequence>MTISLQVPNRPICRSPVLSSSHPLIALRCLFLCTYKAGPGQARASPTRAGLPHAWRFPDFAWLIISHLYEASSLM</sequence>
<evidence type="ECO:0000313" key="1">
    <source>
        <dbReference type="EMBL" id="KAK1852651.1"/>
    </source>
</evidence>
<dbReference type="AlphaFoldDB" id="A0AAD9AQK0"/>
<gene>
    <name evidence="1" type="ORF">CCHR01_04711</name>
</gene>
<proteinExistence type="predicted"/>
<organism evidence="1 2">
    <name type="scientific">Colletotrichum chrysophilum</name>
    <dbReference type="NCBI Taxonomy" id="1836956"/>
    <lineage>
        <taxon>Eukaryota</taxon>
        <taxon>Fungi</taxon>
        <taxon>Dikarya</taxon>
        <taxon>Ascomycota</taxon>
        <taxon>Pezizomycotina</taxon>
        <taxon>Sordariomycetes</taxon>
        <taxon>Hypocreomycetidae</taxon>
        <taxon>Glomerellales</taxon>
        <taxon>Glomerellaceae</taxon>
        <taxon>Colletotrichum</taxon>
        <taxon>Colletotrichum gloeosporioides species complex</taxon>
    </lineage>
</organism>
<reference evidence="1" key="1">
    <citation type="submission" date="2023-01" db="EMBL/GenBank/DDBJ databases">
        <title>Colletotrichum chrysophilum M932 genome sequence.</title>
        <authorList>
            <person name="Baroncelli R."/>
        </authorList>
    </citation>
    <scope>NUCLEOTIDE SEQUENCE</scope>
    <source>
        <strain evidence="1">M932</strain>
    </source>
</reference>
<comment type="caution">
    <text evidence="1">The sequence shown here is derived from an EMBL/GenBank/DDBJ whole genome shotgun (WGS) entry which is preliminary data.</text>
</comment>
<dbReference type="Proteomes" id="UP001243330">
    <property type="component" value="Unassembled WGS sequence"/>
</dbReference>
<keyword evidence="2" id="KW-1185">Reference proteome</keyword>
<evidence type="ECO:0000313" key="2">
    <source>
        <dbReference type="Proteomes" id="UP001243330"/>
    </source>
</evidence>
<name>A0AAD9AQK0_9PEZI</name>
<protein>
    <submittedName>
        <fullName evidence="1">Uncharacterized protein</fullName>
    </submittedName>
</protein>
<dbReference type="EMBL" id="JAQOWY010000070">
    <property type="protein sequence ID" value="KAK1852651.1"/>
    <property type="molecule type" value="Genomic_DNA"/>
</dbReference>